<keyword evidence="2" id="KW-1185">Reference proteome</keyword>
<reference evidence="2" key="1">
    <citation type="journal article" date="2010" name="Environ. Microbiol.">
        <title>The genome of Syntrophomonas wolfei: new insights into syntrophic metabolism and biohydrogen production.</title>
        <authorList>
            <person name="Sieber J.R."/>
            <person name="Sims D.R."/>
            <person name="Han C."/>
            <person name="Kim E."/>
            <person name="Lykidis A."/>
            <person name="Lapidus A.L."/>
            <person name="McDonnald E."/>
            <person name="Rohlin L."/>
            <person name="Culley D.E."/>
            <person name="Gunsalus R."/>
            <person name="McInerney M.J."/>
        </authorList>
    </citation>
    <scope>NUCLEOTIDE SEQUENCE [LARGE SCALE GENOMIC DNA]</scope>
    <source>
        <strain evidence="2">DSM 2245B / Goettingen</strain>
    </source>
</reference>
<dbReference type="HOGENOM" id="CLU_2511552_0_0_9"/>
<dbReference type="AlphaFoldDB" id="Q0AXY3"/>
<accession>Q0AXY3</accession>
<organism evidence="1 2">
    <name type="scientific">Syntrophomonas wolfei subsp. wolfei (strain DSM 2245B / Goettingen)</name>
    <dbReference type="NCBI Taxonomy" id="335541"/>
    <lineage>
        <taxon>Bacteria</taxon>
        <taxon>Bacillati</taxon>
        <taxon>Bacillota</taxon>
        <taxon>Clostridia</taxon>
        <taxon>Eubacteriales</taxon>
        <taxon>Syntrophomonadaceae</taxon>
        <taxon>Syntrophomonas</taxon>
    </lineage>
</organism>
<dbReference type="Proteomes" id="UP000001968">
    <property type="component" value="Chromosome"/>
</dbReference>
<proteinExistence type="predicted"/>
<dbReference type="EMBL" id="CP000448">
    <property type="protein sequence ID" value="ABI68421.1"/>
    <property type="molecule type" value="Genomic_DNA"/>
</dbReference>
<evidence type="ECO:0000313" key="2">
    <source>
        <dbReference type="Proteomes" id="UP000001968"/>
    </source>
</evidence>
<gene>
    <name evidence="1" type="ordered locus">Swol_1111</name>
</gene>
<dbReference type="OrthoDB" id="2083284at2"/>
<protein>
    <submittedName>
        <fullName evidence="1">Uncharacterized protein</fullName>
    </submittedName>
</protein>
<evidence type="ECO:0000313" key="1">
    <source>
        <dbReference type="EMBL" id="ABI68421.1"/>
    </source>
</evidence>
<sequence length="85" mass="9777">MRTLIATVLTNSKGKDIYCSVKKLSDAQLDTIRKTNRPQLEEAGFTFIRLLSLEYPEVKGHAIFFEGHFDEMLRVLKSLEKGYLL</sequence>
<dbReference type="RefSeq" id="WP_011640525.1">
    <property type="nucleotide sequence ID" value="NC_008346.1"/>
</dbReference>
<name>Q0AXY3_SYNWW</name>
<dbReference type="KEGG" id="swo:Swol_1111"/>